<feature type="compositionally biased region" description="Low complexity" evidence="1">
    <location>
        <begin position="92"/>
        <end position="103"/>
    </location>
</feature>
<proteinExistence type="predicted"/>
<dbReference type="Proteomes" id="UP000269221">
    <property type="component" value="Unassembled WGS sequence"/>
</dbReference>
<dbReference type="EMBL" id="QRBI01000117">
    <property type="protein sequence ID" value="RMC08748.1"/>
    <property type="molecule type" value="Genomic_DNA"/>
</dbReference>
<protein>
    <recommendedName>
        <fullName evidence="4">Nuclear factor 1 A-type</fullName>
    </recommendedName>
</protein>
<dbReference type="InterPro" id="IPR000647">
    <property type="entry name" value="CTF/NFI"/>
</dbReference>
<dbReference type="STRING" id="333673.A0A3M0K6I2"/>
<feature type="region of interest" description="Disordered" evidence="1">
    <location>
        <begin position="81"/>
        <end position="112"/>
    </location>
</feature>
<feature type="region of interest" description="Disordered" evidence="1">
    <location>
        <begin position="355"/>
        <end position="394"/>
    </location>
</feature>
<evidence type="ECO:0000256" key="1">
    <source>
        <dbReference type="SAM" id="MobiDB-lite"/>
    </source>
</evidence>
<accession>A0A3M0K6I2</accession>
<name>A0A3M0K6I2_HIRRU</name>
<feature type="region of interest" description="Disordered" evidence="1">
    <location>
        <begin position="227"/>
        <end position="303"/>
    </location>
</feature>
<comment type="caution">
    <text evidence="2">The sequence shown here is derived from an EMBL/GenBank/DDBJ whole genome shotgun (WGS) entry which is preliminary data.</text>
</comment>
<dbReference type="AlphaFoldDB" id="A0A3M0K6I2"/>
<evidence type="ECO:0008006" key="4">
    <source>
        <dbReference type="Google" id="ProtNLM"/>
    </source>
</evidence>
<dbReference type="GO" id="GO:0000981">
    <property type="term" value="F:DNA-binding transcription factor activity, RNA polymerase II-specific"/>
    <property type="evidence" value="ECO:0007669"/>
    <property type="project" value="TreeGrafter"/>
</dbReference>
<dbReference type="PANTHER" id="PTHR11492:SF6">
    <property type="entry name" value="NUCLEAR FACTOR 1 A-TYPE"/>
    <property type="match status" value="1"/>
</dbReference>
<feature type="compositionally biased region" description="Low complexity" evidence="1">
    <location>
        <begin position="263"/>
        <end position="276"/>
    </location>
</feature>
<dbReference type="GO" id="GO:0005634">
    <property type="term" value="C:nucleus"/>
    <property type="evidence" value="ECO:0007669"/>
    <property type="project" value="InterPro"/>
</dbReference>
<gene>
    <name evidence="2" type="ORF">DUI87_14998</name>
</gene>
<organism evidence="2 3">
    <name type="scientific">Hirundo rustica rustica</name>
    <dbReference type="NCBI Taxonomy" id="333673"/>
    <lineage>
        <taxon>Eukaryota</taxon>
        <taxon>Metazoa</taxon>
        <taxon>Chordata</taxon>
        <taxon>Craniata</taxon>
        <taxon>Vertebrata</taxon>
        <taxon>Euteleostomi</taxon>
        <taxon>Archelosauria</taxon>
        <taxon>Archosauria</taxon>
        <taxon>Dinosauria</taxon>
        <taxon>Saurischia</taxon>
        <taxon>Theropoda</taxon>
        <taxon>Coelurosauria</taxon>
        <taxon>Aves</taxon>
        <taxon>Neognathae</taxon>
        <taxon>Neoaves</taxon>
        <taxon>Telluraves</taxon>
        <taxon>Australaves</taxon>
        <taxon>Passeriformes</taxon>
        <taxon>Sylvioidea</taxon>
        <taxon>Hirundinidae</taxon>
        <taxon>Hirundo</taxon>
    </lineage>
</organism>
<reference evidence="2 3" key="1">
    <citation type="submission" date="2018-07" db="EMBL/GenBank/DDBJ databases">
        <title>A high quality draft genome assembly of the barn swallow (H. rustica rustica).</title>
        <authorList>
            <person name="Formenti G."/>
            <person name="Chiara M."/>
            <person name="Poveda L."/>
            <person name="Francoijs K.-J."/>
            <person name="Bonisoli-Alquati A."/>
            <person name="Canova L."/>
            <person name="Gianfranceschi L."/>
            <person name="Horner D.S."/>
            <person name="Saino N."/>
        </authorList>
    </citation>
    <scope>NUCLEOTIDE SEQUENCE [LARGE SCALE GENOMIC DNA]</scope>
    <source>
        <strain evidence="2">Chelidonia</strain>
        <tissue evidence="2">Blood</tissue>
    </source>
</reference>
<dbReference type="GO" id="GO:0000978">
    <property type="term" value="F:RNA polymerase II cis-regulatory region sequence-specific DNA binding"/>
    <property type="evidence" value="ECO:0007669"/>
    <property type="project" value="TreeGrafter"/>
</dbReference>
<keyword evidence="3" id="KW-1185">Reference proteome</keyword>
<feature type="compositionally biased region" description="Polar residues" evidence="1">
    <location>
        <begin position="287"/>
        <end position="300"/>
    </location>
</feature>
<evidence type="ECO:0000313" key="2">
    <source>
        <dbReference type="EMBL" id="RMC08748.1"/>
    </source>
</evidence>
<sequence>MNGKFNLCTPVVLLRGAGLVVEERNLLYFTVEQAQHGQWQCCLAHLASPVIFFLHYMGITFTVSRIDVSAPVVARGLLRGSGSAGEWSYRDSSQSESPSQPSEADIKDQPENGDLASTSTLAVVCPAMGPPWHPSSPPALAEHRGVNTSSQTMLGQTFSWYSIFISVVKSLGVIQGHLGFQDSFVTSGVFSVTELVRVSQTPIAAGTGPNFSLSDLESSSYYSMSPGAMRRSLPSTSSTSSTKRLKSVEDEMDSPGEEPFYTSQGRSPGSGSQSSGWHEVEPASPHATPSTLHFPTSPIIQQPGPYFSHPAIRYHPQETLKEFVQLVCPDAGQQAGQPNGSSQGKVHNPFLPTPMLPPPPPPPMARPVPLPVPDTKPPTTSTEGGATSPTSPRDLHRFRGAFLKSGSSSEVFIAFCYTIVHQLQTQQDALARLEIEMGFSMRQSEPGKTKLGQCVLVITVVTQFTGSVWCRKEKDSQQHSSTNLNFYDTVIV</sequence>
<feature type="compositionally biased region" description="Pro residues" evidence="1">
    <location>
        <begin position="355"/>
        <end position="376"/>
    </location>
</feature>
<feature type="compositionally biased region" description="Low complexity" evidence="1">
    <location>
        <begin position="227"/>
        <end position="242"/>
    </location>
</feature>
<dbReference type="OrthoDB" id="10055441at2759"/>
<dbReference type="PANTHER" id="PTHR11492">
    <property type="entry name" value="NUCLEAR FACTOR I"/>
    <property type="match status" value="1"/>
</dbReference>
<dbReference type="Pfam" id="PF00859">
    <property type="entry name" value="CTF_NFI"/>
    <property type="match status" value="2"/>
</dbReference>
<evidence type="ECO:0000313" key="3">
    <source>
        <dbReference type="Proteomes" id="UP000269221"/>
    </source>
</evidence>
<feature type="compositionally biased region" description="Polar residues" evidence="1">
    <location>
        <begin position="381"/>
        <end position="391"/>
    </location>
</feature>